<evidence type="ECO:0000313" key="3">
    <source>
        <dbReference type="Proteomes" id="UP000008315"/>
    </source>
</evidence>
<evidence type="ECO:0000313" key="2">
    <source>
        <dbReference type="EMBL" id="CCE23699.1"/>
    </source>
</evidence>
<name>G4T3H7_META2</name>
<dbReference type="PATRIC" id="fig|271065.3.peg.2069"/>
<dbReference type="AlphaFoldDB" id="G4T3H7"/>
<reference evidence="3" key="1">
    <citation type="journal article" date="2012" name="J. Bacteriol.">
        <title>Genome sequence of the haloalkaliphilic methanotrophic bacterium Methylomicrobium alcaliphilum 20Z.</title>
        <authorList>
            <person name="Vuilleumier S."/>
            <person name="Khmelenina V.N."/>
            <person name="Bringel F."/>
            <person name="Reshetnikov A.S."/>
            <person name="Lajus A."/>
            <person name="Mangenot S."/>
            <person name="Rouy Z."/>
            <person name="Op den Camp H.J."/>
            <person name="Jetten M.S."/>
            <person name="Dispirito A.A."/>
            <person name="Dunfield P."/>
            <person name="Klotz M.G."/>
            <person name="Semrau J.D."/>
            <person name="Stein L.Y."/>
            <person name="Barbe V."/>
            <person name="Medigue C."/>
            <person name="Trotsenko Y.A."/>
            <person name="Kalyuzhnaya M.G."/>
        </authorList>
    </citation>
    <scope>NUCLEOTIDE SEQUENCE [LARGE SCALE GENOMIC DNA]</scope>
    <source>
        <strain evidence="3">DSM 19304 / NCIMB 14124 / VKM B-2133 / 20Z</strain>
    </source>
</reference>
<gene>
    <name evidence="2" type="ordered locus">MEALZ_2013</name>
</gene>
<dbReference type="RefSeq" id="WP_014148491.1">
    <property type="nucleotide sequence ID" value="NC_016112.1"/>
</dbReference>
<dbReference type="Proteomes" id="UP000008315">
    <property type="component" value="Chromosome"/>
</dbReference>
<protein>
    <recommendedName>
        <fullName evidence="4">Glycine zipper 2TM domain-containing protein</fullName>
    </recommendedName>
</protein>
<dbReference type="STRING" id="1091494.MEALZ_2013"/>
<sequence>MMKLIAIIITGLVFSTSALASGGHHHPGRGKGYSKHYYHPKHRAKRYRPVERVYYREEVHYYPQRVTFYETVPRYIPAPATYVPAPRYSRYDQRSTQGLVGGAVGSMLGYEVGRGDPIASGIGAAAGSLLGNELGRR</sequence>
<evidence type="ECO:0000256" key="1">
    <source>
        <dbReference type="SAM" id="SignalP"/>
    </source>
</evidence>
<keyword evidence="3" id="KW-1185">Reference proteome</keyword>
<dbReference type="HOGENOM" id="CLU_164707_0_0_6"/>
<dbReference type="EMBL" id="FO082060">
    <property type="protein sequence ID" value="CCE23699.1"/>
    <property type="molecule type" value="Genomic_DNA"/>
</dbReference>
<dbReference type="KEGG" id="mah:MEALZ_2013"/>
<organism evidence="2 3">
    <name type="scientific">Methylotuvimicrobium alcaliphilum (strain DSM 19304 / NCIMB 14124 / VKM B-2133 / 20Z)</name>
    <name type="common">Methylomicrobium alcaliphilum</name>
    <dbReference type="NCBI Taxonomy" id="1091494"/>
    <lineage>
        <taxon>Bacteria</taxon>
        <taxon>Pseudomonadati</taxon>
        <taxon>Pseudomonadota</taxon>
        <taxon>Gammaproteobacteria</taxon>
        <taxon>Methylococcales</taxon>
        <taxon>Methylococcaceae</taxon>
        <taxon>Methylotuvimicrobium</taxon>
    </lineage>
</organism>
<evidence type="ECO:0008006" key="4">
    <source>
        <dbReference type="Google" id="ProtNLM"/>
    </source>
</evidence>
<feature type="signal peptide" evidence="1">
    <location>
        <begin position="1"/>
        <end position="20"/>
    </location>
</feature>
<keyword evidence="1" id="KW-0732">Signal</keyword>
<proteinExistence type="predicted"/>
<accession>G4T3H7</accession>
<feature type="chain" id="PRO_5003468156" description="Glycine zipper 2TM domain-containing protein" evidence="1">
    <location>
        <begin position="21"/>
        <end position="137"/>
    </location>
</feature>